<reference evidence="1" key="1">
    <citation type="journal article" date="2023" name="G3 (Bethesda)">
        <title>A reference genome for the long-term kleptoplast-retaining sea slug Elysia crispata morphotype clarki.</title>
        <authorList>
            <person name="Eastman K.E."/>
            <person name="Pendleton A.L."/>
            <person name="Shaikh M.A."/>
            <person name="Suttiyut T."/>
            <person name="Ogas R."/>
            <person name="Tomko P."/>
            <person name="Gavelis G."/>
            <person name="Widhalm J.R."/>
            <person name="Wisecaver J.H."/>
        </authorList>
    </citation>
    <scope>NUCLEOTIDE SEQUENCE</scope>
    <source>
        <strain evidence="1">ECLA1</strain>
    </source>
</reference>
<dbReference type="EMBL" id="JAWDGP010003682">
    <property type="protein sequence ID" value="KAK3771777.1"/>
    <property type="molecule type" value="Genomic_DNA"/>
</dbReference>
<gene>
    <name evidence="1" type="ORF">RRG08_066521</name>
</gene>
<dbReference type="Proteomes" id="UP001283361">
    <property type="component" value="Unassembled WGS sequence"/>
</dbReference>
<keyword evidence="2" id="KW-1185">Reference proteome</keyword>
<accession>A0AAE0ZNL4</accession>
<sequence length="69" mass="7573">MKREPFGNIGSHLVGVTKDYLVQTRIKISPRLTISLDVASGYWNRSAGNPLPTALTKRVAGPDVRPVKQ</sequence>
<evidence type="ECO:0000313" key="1">
    <source>
        <dbReference type="EMBL" id="KAK3771777.1"/>
    </source>
</evidence>
<name>A0AAE0ZNL4_9GAST</name>
<proteinExistence type="predicted"/>
<comment type="caution">
    <text evidence="1">The sequence shown here is derived from an EMBL/GenBank/DDBJ whole genome shotgun (WGS) entry which is preliminary data.</text>
</comment>
<evidence type="ECO:0000313" key="2">
    <source>
        <dbReference type="Proteomes" id="UP001283361"/>
    </source>
</evidence>
<dbReference type="AlphaFoldDB" id="A0AAE0ZNL4"/>
<organism evidence="1 2">
    <name type="scientific">Elysia crispata</name>
    <name type="common">lettuce slug</name>
    <dbReference type="NCBI Taxonomy" id="231223"/>
    <lineage>
        <taxon>Eukaryota</taxon>
        <taxon>Metazoa</taxon>
        <taxon>Spiralia</taxon>
        <taxon>Lophotrochozoa</taxon>
        <taxon>Mollusca</taxon>
        <taxon>Gastropoda</taxon>
        <taxon>Heterobranchia</taxon>
        <taxon>Euthyneura</taxon>
        <taxon>Panpulmonata</taxon>
        <taxon>Sacoglossa</taxon>
        <taxon>Placobranchoidea</taxon>
        <taxon>Plakobranchidae</taxon>
        <taxon>Elysia</taxon>
    </lineage>
</organism>
<protein>
    <submittedName>
        <fullName evidence="1">Uncharacterized protein</fullName>
    </submittedName>
</protein>